<feature type="domain" description="B box-type" evidence="2">
    <location>
        <begin position="24"/>
        <end position="59"/>
    </location>
</feature>
<dbReference type="AlphaFoldDB" id="A0A9D4DJ74"/>
<organism evidence="3 4">
    <name type="scientific">Dreissena polymorpha</name>
    <name type="common">Zebra mussel</name>
    <name type="synonym">Mytilus polymorpha</name>
    <dbReference type="NCBI Taxonomy" id="45954"/>
    <lineage>
        <taxon>Eukaryota</taxon>
        <taxon>Metazoa</taxon>
        <taxon>Spiralia</taxon>
        <taxon>Lophotrochozoa</taxon>
        <taxon>Mollusca</taxon>
        <taxon>Bivalvia</taxon>
        <taxon>Autobranchia</taxon>
        <taxon>Heteroconchia</taxon>
        <taxon>Euheterodonta</taxon>
        <taxon>Imparidentia</taxon>
        <taxon>Neoheterodontei</taxon>
        <taxon>Myida</taxon>
        <taxon>Dreissenoidea</taxon>
        <taxon>Dreissenidae</taxon>
        <taxon>Dreissena</taxon>
    </lineage>
</organism>
<keyword evidence="4" id="KW-1185">Reference proteome</keyword>
<evidence type="ECO:0000313" key="3">
    <source>
        <dbReference type="EMBL" id="KAH3750269.1"/>
    </source>
</evidence>
<protein>
    <recommendedName>
        <fullName evidence="2">B box-type domain-containing protein</fullName>
    </recommendedName>
</protein>
<dbReference type="EMBL" id="JAIWYP010000010">
    <property type="protein sequence ID" value="KAH3750269.1"/>
    <property type="molecule type" value="Genomic_DNA"/>
</dbReference>
<proteinExistence type="predicted"/>
<dbReference type="PANTHER" id="PTHR25462">
    <property type="entry name" value="BONUS, ISOFORM C-RELATED"/>
    <property type="match status" value="1"/>
</dbReference>
<dbReference type="Proteomes" id="UP000828390">
    <property type="component" value="Unassembled WGS sequence"/>
</dbReference>
<name>A0A9D4DJ74_DREPO</name>
<evidence type="ECO:0000256" key="1">
    <source>
        <dbReference type="PROSITE-ProRule" id="PRU00024"/>
    </source>
</evidence>
<dbReference type="InterPro" id="IPR047153">
    <property type="entry name" value="TRIM45/56/19-like"/>
</dbReference>
<reference evidence="3" key="2">
    <citation type="submission" date="2020-11" db="EMBL/GenBank/DDBJ databases">
        <authorList>
            <person name="McCartney M.A."/>
            <person name="Auch B."/>
            <person name="Kono T."/>
            <person name="Mallez S."/>
            <person name="Becker A."/>
            <person name="Gohl D.M."/>
            <person name="Silverstein K.A.T."/>
            <person name="Koren S."/>
            <person name="Bechman K.B."/>
            <person name="Herman A."/>
            <person name="Abrahante J.E."/>
            <person name="Garbe J."/>
        </authorList>
    </citation>
    <scope>NUCLEOTIDE SEQUENCE</scope>
    <source>
        <strain evidence="3">Duluth1</strain>
        <tissue evidence="3">Whole animal</tissue>
    </source>
</reference>
<evidence type="ECO:0000259" key="2">
    <source>
        <dbReference type="PROSITE" id="PS50119"/>
    </source>
</evidence>
<dbReference type="InterPro" id="IPR000315">
    <property type="entry name" value="Znf_B-box"/>
</dbReference>
<keyword evidence="1" id="KW-0479">Metal-binding</keyword>
<dbReference type="PANTHER" id="PTHR25462:SF296">
    <property type="entry name" value="MEIOTIC P26, ISOFORM F"/>
    <property type="match status" value="1"/>
</dbReference>
<dbReference type="GO" id="GO:0008270">
    <property type="term" value="F:zinc ion binding"/>
    <property type="evidence" value="ECO:0007669"/>
    <property type="project" value="UniProtKB-KW"/>
</dbReference>
<feature type="domain" description="B box-type" evidence="2">
    <location>
        <begin position="78"/>
        <end position="122"/>
    </location>
</feature>
<accession>A0A9D4DJ74</accession>
<keyword evidence="1" id="KW-0863">Zinc-finger</keyword>
<reference evidence="3" key="1">
    <citation type="journal article" date="2019" name="bioRxiv">
        <title>The Genome of the Zebra Mussel, Dreissena polymorpha: A Resource for Invasive Species Research.</title>
        <authorList>
            <person name="McCartney M.A."/>
            <person name="Auch B."/>
            <person name="Kono T."/>
            <person name="Mallez S."/>
            <person name="Zhang Y."/>
            <person name="Obille A."/>
            <person name="Becker A."/>
            <person name="Abrahante J.E."/>
            <person name="Garbe J."/>
            <person name="Badalamenti J.P."/>
            <person name="Herman A."/>
            <person name="Mangelson H."/>
            <person name="Liachko I."/>
            <person name="Sullivan S."/>
            <person name="Sone E.D."/>
            <person name="Koren S."/>
            <person name="Silverstein K.A.T."/>
            <person name="Beckman K.B."/>
            <person name="Gohl D.M."/>
        </authorList>
    </citation>
    <scope>NUCLEOTIDE SEQUENCE</scope>
    <source>
        <strain evidence="3">Duluth1</strain>
        <tissue evidence="3">Whole animal</tissue>
    </source>
</reference>
<comment type="caution">
    <text evidence="3">The sequence shown here is derived from an EMBL/GenBank/DDBJ whole genome shotgun (WGS) entry which is preliminary data.</text>
</comment>
<keyword evidence="1" id="KW-0862">Zinc</keyword>
<gene>
    <name evidence="3" type="ORF">DPMN_184789</name>
</gene>
<evidence type="ECO:0000313" key="4">
    <source>
        <dbReference type="Proteomes" id="UP000828390"/>
    </source>
</evidence>
<dbReference type="SUPFAM" id="SSF57845">
    <property type="entry name" value="B-box zinc-binding domain"/>
    <property type="match status" value="1"/>
</dbReference>
<dbReference type="CDD" id="cd19756">
    <property type="entry name" value="Bbox2"/>
    <property type="match status" value="1"/>
</dbReference>
<dbReference type="PROSITE" id="PS50119">
    <property type="entry name" value="ZF_BBOX"/>
    <property type="match status" value="2"/>
</dbReference>
<dbReference type="Gene3D" id="3.30.160.60">
    <property type="entry name" value="Classic Zinc Finger"/>
    <property type="match status" value="1"/>
</dbReference>
<sequence length="353" mass="40177">MATFSQSTVGKGSDSFTDFCCSPCQEHKVDQWAEFYCDNCLKFYCAKCINLHGQLFGKHVTYGRGDTSKWPVSKEVEDFIQKCDLHEDKRLKMFCNDHSQLCCTNCAFVNHRQCAKVALISESVKGPLPDLQQISRKIQTVLEDLDELQNYWDTNMQSLQISFDKQVHEIRDTRQKINTILDKIEQNTIKELEDKMTSLRASVKTNVDNCSKLQNKLKRLSDTMHEIVDKGKAELSFIASKKCLEKIKQSEAYLIENLVQVESSLTFQADSDFQQHLSKLSGLGRIVVCTQAVPLPGVPNKVLTVQGKSAYNVNIPSDAKKRLYISGICVLLNDQILVADQHNNRVKLLDHQY</sequence>